<reference evidence="5 6" key="1">
    <citation type="submission" date="2018-02" db="EMBL/GenBank/DDBJ databases">
        <title>Genomic Encyclopedia of Archaeal and Bacterial Type Strains, Phase II (KMG-II): from individual species to whole genera.</title>
        <authorList>
            <person name="Goeker M."/>
        </authorList>
    </citation>
    <scope>NUCLEOTIDE SEQUENCE [LARGE SCALE GENOMIC DNA]</scope>
    <source>
        <strain evidence="5 6">DSM 21165</strain>
    </source>
</reference>
<dbReference type="PROSITE" id="PS51118">
    <property type="entry name" value="HTH_HXLR"/>
    <property type="match status" value="1"/>
</dbReference>
<dbReference type="PANTHER" id="PTHR33204:SF37">
    <property type="entry name" value="HTH-TYPE TRANSCRIPTIONAL REGULATOR YODB"/>
    <property type="match status" value="1"/>
</dbReference>
<dbReference type="Proteomes" id="UP000251545">
    <property type="component" value="Unassembled WGS sequence"/>
</dbReference>
<dbReference type="AlphaFoldDB" id="A0A362X0W1"/>
<name>A0A362X0W1_9FLAO</name>
<evidence type="ECO:0000313" key="6">
    <source>
        <dbReference type="Proteomes" id="UP000251545"/>
    </source>
</evidence>
<keyword evidence="2" id="KW-0238">DNA-binding</keyword>
<dbReference type="Gene3D" id="1.10.10.10">
    <property type="entry name" value="Winged helix-like DNA-binding domain superfamily/Winged helix DNA-binding domain"/>
    <property type="match status" value="1"/>
</dbReference>
<sequence>METKFRCNCPFTSALDILGDKWMLVIVKQMLMENKQTFKDFTESDEGIATNILTTKLKQLEAFGIITKTKLPNNNKSNIYLLTEKGLAMTPIIVELGIWSDNHLRDFNPTIVNEGGIELLRRDKAEFTRVIEQQYREKLATTMNIING</sequence>
<proteinExistence type="predicted"/>
<evidence type="ECO:0000256" key="2">
    <source>
        <dbReference type="ARBA" id="ARBA00023125"/>
    </source>
</evidence>
<dbReference type="InterPro" id="IPR036390">
    <property type="entry name" value="WH_DNA-bd_sf"/>
</dbReference>
<dbReference type="Pfam" id="PF01638">
    <property type="entry name" value="HxlR"/>
    <property type="match status" value="1"/>
</dbReference>
<evidence type="ECO:0000313" key="5">
    <source>
        <dbReference type="EMBL" id="PQV46254.1"/>
    </source>
</evidence>
<dbReference type="PANTHER" id="PTHR33204">
    <property type="entry name" value="TRANSCRIPTIONAL REGULATOR, MARR FAMILY"/>
    <property type="match status" value="1"/>
</dbReference>
<comment type="caution">
    <text evidence="5">The sequence shown here is derived from an EMBL/GenBank/DDBJ whole genome shotgun (WGS) entry which is preliminary data.</text>
</comment>
<dbReference type="EMBL" id="PVEO01000010">
    <property type="protein sequence ID" value="PQV46254.1"/>
    <property type="molecule type" value="Genomic_DNA"/>
</dbReference>
<protein>
    <submittedName>
        <fullName evidence="5">HxlR family transcriptional regulator</fullName>
    </submittedName>
</protein>
<keyword evidence="1" id="KW-0805">Transcription regulation</keyword>
<evidence type="ECO:0000256" key="1">
    <source>
        <dbReference type="ARBA" id="ARBA00023015"/>
    </source>
</evidence>
<accession>A0A362X0W1</accession>
<evidence type="ECO:0000259" key="4">
    <source>
        <dbReference type="PROSITE" id="PS51118"/>
    </source>
</evidence>
<dbReference type="GO" id="GO:0003677">
    <property type="term" value="F:DNA binding"/>
    <property type="evidence" value="ECO:0007669"/>
    <property type="project" value="UniProtKB-KW"/>
</dbReference>
<feature type="domain" description="HTH hxlR-type" evidence="4">
    <location>
        <begin position="9"/>
        <end position="108"/>
    </location>
</feature>
<evidence type="ECO:0000256" key="3">
    <source>
        <dbReference type="ARBA" id="ARBA00023163"/>
    </source>
</evidence>
<dbReference type="SUPFAM" id="SSF46785">
    <property type="entry name" value="Winged helix' DNA-binding domain"/>
    <property type="match status" value="1"/>
</dbReference>
<gene>
    <name evidence="5" type="ORF">CLV33_11050</name>
</gene>
<organism evidence="5 6">
    <name type="scientific">Jejuia pallidilutea</name>
    <dbReference type="NCBI Taxonomy" id="504487"/>
    <lineage>
        <taxon>Bacteria</taxon>
        <taxon>Pseudomonadati</taxon>
        <taxon>Bacteroidota</taxon>
        <taxon>Flavobacteriia</taxon>
        <taxon>Flavobacteriales</taxon>
        <taxon>Flavobacteriaceae</taxon>
        <taxon>Jejuia</taxon>
    </lineage>
</organism>
<dbReference type="RefSeq" id="WP_105474520.1">
    <property type="nucleotide sequence ID" value="NZ_PVEO01000010.1"/>
</dbReference>
<dbReference type="InterPro" id="IPR002577">
    <property type="entry name" value="HTH_HxlR"/>
</dbReference>
<keyword evidence="3" id="KW-0804">Transcription</keyword>
<dbReference type="InterPro" id="IPR036388">
    <property type="entry name" value="WH-like_DNA-bd_sf"/>
</dbReference>